<organism evidence="2 3">
    <name type="scientific">Pelagicoccus albus</name>
    <dbReference type="NCBI Taxonomy" id="415222"/>
    <lineage>
        <taxon>Bacteria</taxon>
        <taxon>Pseudomonadati</taxon>
        <taxon>Verrucomicrobiota</taxon>
        <taxon>Opitutia</taxon>
        <taxon>Puniceicoccales</taxon>
        <taxon>Pelagicoccaceae</taxon>
        <taxon>Pelagicoccus</taxon>
    </lineage>
</organism>
<protein>
    <submittedName>
        <fullName evidence="2">Sugar isomerase domain-containing protein</fullName>
    </submittedName>
</protein>
<comment type="caution">
    <text evidence="2">The sequence shown here is derived from an EMBL/GenBank/DDBJ whole genome shotgun (WGS) entry which is preliminary data.</text>
</comment>
<evidence type="ECO:0000259" key="1">
    <source>
        <dbReference type="PROSITE" id="PS51464"/>
    </source>
</evidence>
<dbReference type="Pfam" id="PF13580">
    <property type="entry name" value="SIS_2"/>
    <property type="match status" value="1"/>
</dbReference>
<keyword evidence="3" id="KW-1185">Reference proteome</keyword>
<dbReference type="PROSITE" id="PS51464">
    <property type="entry name" value="SIS"/>
    <property type="match status" value="1"/>
</dbReference>
<dbReference type="PANTHER" id="PTHR30390:SF7">
    <property type="entry name" value="PHOSPHOHEPTOSE ISOMERASE"/>
    <property type="match status" value="1"/>
</dbReference>
<dbReference type="SUPFAM" id="SSF53697">
    <property type="entry name" value="SIS domain"/>
    <property type="match status" value="1"/>
</dbReference>
<evidence type="ECO:0000313" key="3">
    <source>
        <dbReference type="Proteomes" id="UP000526501"/>
    </source>
</evidence>
<dbReference type="EMBL" id="JACHVC010000012">
    <property type="protein sequence ID" value="MBC2607203.1"/>
    <property type="molecule type" value="Genomic_DNA"/>
</dbReference>
<dbReference type="GO" id="GO:0016853">
    <property type="term" value="F:isomerase activity"/>
    <property type="evidence" value="ECO:0007669"/>
    <property type="project" value="UniProtKB-KW"/>
</dbReference>
<dbReference type="InterPro" id="IPR001347">
    <property type="entry name" value="SIS_dom"/>
</dbReference>
<feature type="domain" description="SIS" evidence="1">
    <location>
        <begin position="32"/>
        <end position="205"/>
    </location>
</feature>
<dbReference type="Gene3D" id="3.40.50.10490">
    <property type="entry name" value="Glucose-6-phosphate isomerase like protein, domain 1"/>
    <property type="match status" value="1"/>
</dbReference>
<dbReference type="AlphaFoldDB" id="A0A7X1E9H1"/>
<accession>A0A7X1E9H1</accession>
<reference evidence="2 3" key="1">
    <citation type="submission" date="2020-07" db="EMBL/GenBank/DDBJ databases">
        <authorList>
            <person name="Feng X."/>
        </authorList>
    </citation>
    <scope>NUCLEOTIDE SEQUENCE [LARGE SCALE GENOMIC DNA]</scope>
    <source>
        <strain evidence="2 3">JCM23202</strain>
    </source>
</reference>
<dbReference type="InterPro" id="IPR050099">
    <property type="entry name" value="SIS_GmhA/DiaA_subfam"/>
</dbReference>
<dbReference type="RefSeq" id="WP_185661058.1">
    <property type="nucleotide sequence ID" value="NZ_CAWPOO010000012.1"/>
</dbReference>
<dbReference type="CDD" id="cd05013">
    <property type="entry name" value="SIS_RpiR"/>
    <property type="match status" value="1"/>
</dbReference>
<dbReference type="GO" id="GO:1901135">
    <property type="term" value="P:carbohydrate derivative metabolic process"/>
    <property type="evidence" value="ECO:0007669"/>
    <property type="project" value="InterPro"/>
</dbReference>
<name>A0A7X1E9H1_9BACT</name>
<dbReference type="NCBIfam" id="NF002805">
    <property type="entry name" value="PRK02947.1"/>
    <property type="match status" value="1"/>
</dbReference>
<dbReference type="InterPro" id="IPR035472">
    <property type="entry name" value="RpiR-like_SIS"/>
</dbReference>
<keyword evidence="2" id="KW-0413">Isomerase</keyword>
<evidence type="ECO:0000313" key="2">
    <source>
        <dbReference type="EMBL" id="MBC2607203.1"/>
    </source>
</evidence>
<dbReference type="PANTHER" id="PTHR30390">
    <property type="entry name" value="SEDOHEPTULOSE 7-PHOSPHATE ISOMERASE / DNAA INITIATOR-ASSOCIATING FACTOR FOR REPLICATION INITIATION"/>
    <property type="match status" value="1"/>
</dbReference>
<gene>
    <name evidence="2" type="ORF">H5P27_14205</name>
</gene>
<proteinExistence type="predicted"/>
<dbReference type="InterPro" id="IPR046348">
    <property type="entry name" value="SIS_dom_sf"/>
</dbReference>
<dbReference type="GO" id="GO:0097367">
    <property type="term" value="F:carbohydrate derivative binding"/>
    <property type="evidence" value="ECO:0007669"/>
    <property type="project" value="InterPro"/>
</dbReference>
<sequence length="240" mass="25904">MLKENYFKTTQVLLERVYLQNQAVIEKLAPLMATSVADGGVIHTFGSGHSEIIGREMVGRAGGLVCVSAILDMTGGFIENLEGYGTQLAARYDRNHGLQEGEFIIVISNSGKNCSPIEIAEYAKQKGLKVIALTSVGMAKKVKTTHSGGKMLHEIADYVFDNCGSFGDAIVELHDSGKFAGPTSTMAGAMLINLLQMEILDELHKLGIEAPLLRSQNTDGAMEANRDLARSYKGRLSKPL</sequence>
<dbReference type="Proteomes" id="UP000526501">
    <property type="component" value="Unassembled WGS sequence"/>
</dbReference>